<evidence type="ECO:0000313" key="2">
    <source>
        <dbReference type="Proteomes" id="UP000014803"/>
    </source>
</evidence>
<protein>
    <submittedName>
        <fullName evidence="1">Uncharacterized protein</fullName>
    </submittedName>
</protein>
<sequence length="51" mass="5300">MASSRDMSLLALDRVATSVPLAAPRAVALGAAPEEPGTQTMRLAAHPMRGR</sequence>
<gene>
    <name evidence="1" type="ORF">SCE1572_27980</name>
</gene>
<evidence type="ECO:0000313" key="1">
    <source>
        <dbReference type="EMBL" id="AGP37970.1"/>
    </source>
</evidence>
<dbReference type="KEGG" id="scu:SCE1572_27980"/>
<name>S4Y1E0_SORCE</name>
<reference evidence="1 2" key="1">
    <citation type="journal article" date="2013" name="Sci. Rep.">
        <title>Extraordinary expansion of a Sorangium cellulosum genome from an alkaline milieu.</title>
        <authorList>
            <person name="Han K."/>
            <person name="Li Z.F."/>
            <person name="Peng R."/>
            <person name="Zhu L.P."/>
            <person name="Zhou T."/>
            <person name="Wang L.G."/>
            <person name="Li S.G."/>
            <person name="Zhang X.B."/>
            <person name="Hu W."/>
            <person name="Wu Z.H."/>
            <person name="Qin N."/>
            <person name="Li Y.Z."/>
        </authorList>
    </citation>
    <scope>NUCLEOTIDE SEQUENCE [LARGE SCALE GENOMIC DNA]</scope>
    <source>
        <strain evidence="1 2">So0157-2</strain>
    </source>
</reference>
<proteinExistence type="predicted"/>
<dbReference type="HOGENOM" id="CLU_3103910_0_0_7"/>
<dbReference type="AlphaFoldDB" id="S4Y1E0"/>
<accession>S4Y1E0</accession>
<organism evidence="1 2">
    <name type="scientific">Sorangium cellulosum So0157-2</name>
    <dbReference type="NCBI Taxonomy" id="1254432"/>
    <lineage>
        <taxon>Bacteria</taxon>
        <taxon>Pseudomonadati</taxon>
        <taxon>Myxococcota</taxon>
        <taxon>Polyangia</taxon>
        <taxon>Polyangiales</taxon>
        <taxon>Polyangiaceae</taxon>
        <taxon>Sorangium</taxon>
    </lineage>
</organism>
<dbReference type="Proteomes" id="UP000014803">
    <property type="component" value="Chromosome"/>
</dbReference>
<dbReference type="EMBL" id="CP003969">
    <property type="protein sequence ID" value="AGP37970.1"/>
    <property type="molecule type" value="Genomic_DNA"/>
</dbReference>